<dbReference type="InterPro" id="IPR001611">
    <property type="entry name" value="Leu-rich_rpt"/>
</dbReference>
<dbReference type="GO" id="GO:0005829">
    <property type="term" value="C:cytosol"/>
    <property type="evidence" value="ECO:0007669"/>
    <property type="project" value="TreeGrafter"/>
</dbReference>
<keyword evidence="1" id="KW-0343">GTPase activation</keyword>
<dbReference type="InterPro" id="IPR027038">
    <property type="entry name" value="RanGap"/>
</dbReference>
<dbReference type="Proteomes" id="UP000282674">
    <property type="component" value="Unassembled WGS sequence"/>
</dbReference>
<dbReference type="SMART" id="SM00368">
    <property type="entry name" value="LRR_RI"/>
    <property type="match status" value="3"/>
</dbReference>
<evidence type="ECO:0000313" key="5">
    <source>
        <dbReference type="EMBL" id="RMI37330.1"/>
    </source>
</evidence>
<dbReference type="SUPFAM" id="SSF52047">
    <property type="entry name" value="RNI-like"/>
    <property type="match status" value="1"/>
</dbReference>
<feature type="region of interest" description="Disordered" evidence="4">
    <location>
        <begin position="123"/>
        <end position="144"/>
    </location>
</feature>
<organism evidence="5 6">
    <name type="scientific">Actinomadura harenae</name>
    <dbReference type="NCBI Taxonomy" id="2483351"/>
    <lineage>
        <taxon>Bacteria</taxon>
        <taxon>Bacillati</taxon>
        <taxon>Actinomycetota</taxon>
        <taxon>Actinomycetes</taxon>
        <taxon>Streptosporangiales</taxon>
        <taxon>Thermomonosporaceae</taxon>
        <taxon>Actinomadura</taxon>
    </lineage>
</organism>
<keyword evidence="6" id="KW-1185">Reference proteome</keyword>
<dbReference type="Pfam" id="PF13516">
    <property type="entry name" value="LRR_6"/>
    <property type="match status" value="3"/>
</dbReference>
<dbReference type="GO" id="GO:0005096">
    <property type="term" value="F:GTPase activator activity"/>
    <property type="evidence" value="ECO:0007669"/>
    <property type="project" value="UniProtKB-KW"/>
</dbReference>
<dbReference type="GO" id="GO:0031267">
    <property type="term" value="F:small GTPase binding"/>
    <property type="evidence" value="ECO:0007669"/>
    <property type="project" value="TreeGrafter"/>
</dbReference>
<accession>A0A3M2LKI9</accession>
<dbReference type="GO" id="GO:0048471">
    <property type="term" value="C:perinuclear region of cytoplasm"/>
    <property type="evidence" value="ECO:0007669"/>
    <property type="project" value="TreeGrafter"/>
</dbReference>
<protein>
    <submittedName>
        <fullName evidence="5">Uncharacterized protein</fullName>
    </submittedName>
</protein>
<dbReference type="InterPro" id="IPR032675">
    <property type="entry name" value="LRR_dom_sf"/>
</dbReference>
<dbReference type="GO" id="GO:0006913">
    <property type="term" value="P:nucleocytoplasmic transport"/>
    <property type="evidence" value="ECO:0007669"/>
    <property type="project" value="TreeGrafter"/>
</dbReference>
<dbReference type="Gene3D" id="3.80.10.10">
    <property type="entry name" value="Ribonuclease Inhibitor"/>
    <property type="match status" value="1"/>
</dbReference>
<evidence type="ECO:0000256" key="2">
    <source>
        <dbReference type="ARBA" id="ARBA00022614"/>
    </source>
</evidence>
<comment type="caution">
    <text evidence="5">The sequence shown here is derived from an EMBL/GenBank/DDBJ whole genome shotgun (WGS) entry which is preliminary data.</text>
</comment>
<name>A0A3M2LKI9_9ACTN</name>
<evidence type="ECO:0000313" key="6">
    <source>
        <dbReference type="Proteomes" id="UP000282674"/>
    </source>
</evidence>
<keyword evidence="3" id="KW-0677">Repeat</keyword>
<feature type="compositionally biased region" description="Acidic residues" evidence="4">
    <location>
        <begin position="132"/>
        <end position="144"/>
    </location>
</feature>
<sequence>MSTMPWVEIEVVERRLREDPGDLASWDVYGEWLSGRGDARGELIRLERRRARVSPRRRGALDREVAALEEKHRDDWDGGLPPTATVLERRFGFASRVAVEWSDDAPVAIEQVLRSPFVTGLRVRPPEGSEDHWDDGEGRDEDGDPLPAPFVETGGLATLNVGRLTELDLSYLRIGALGARTLAVSALLRGETGAPGRLEVLDLRYCFVGDSGLNALAESAAFNGVRRLHLQRNHITADGVAALHRFENLTELDLRYCEIGAEGVRTLLDAPFAGSLRRLLLHRADVGTDGARLLAHAPQLPPALRVLWRCP</sequence>
<evidence type="ECO:0000256" key="1">
    <source>
        <dbReference type="ARBA" id="ARBA00022468"/>
    </source>
</evidence>
<dbReference type="PANTHER" id="PTHR24113:SF12">
    <property type="entry name" value="RAN GTPASE-ACTIVATING PROTEIN 1"/>
    <property type="match status" value="1"/>
</dbReference>
<dbReference type="EMBL" id="RFFG01000109">
    <property type="protein sequence ID" value="RMI37330.1"/>
    <property type="molecule type" value="Genomic_DNA"/>
</dbReference>
<evidence type="ECO:0000256" key="4">
    <source>
        <dbReference type="SAM" id="MobiDB-lite"/>
    </source>
</evidence>
<keyword evidence="2" id="KW-0433">Leucine-rich repeat</keyword>
<gene>
    <name evidence="5" type="ORF">EBO15_36095</name>
</gene>
<dbReference type="PANTHER" id="PTHR24113">
    <property type="entry name" value="RAN GTPASE-ACTIVATING PROTEIN 1"/>
    <property type="match status" value="1"/>
</dbReference>
<reference evidence="5 6" key="1">
    <citation type="submission" date="2018-10" db="EMBL/GenBank/DDBJ databases">
        <title>Isolation from soil.</title>
        <authorList>
            <person name="Hu J."/>
        </authorList>
    </citation>
    <scope>NUCLEOTIDE SEQUENCE [LARGE SCALE GENOMIC DNA]</scope>
    <source>
        <strain evidence="5 6">NEAU-Ht49</strain>
    </source>
</reference>
<dbReference type="AlphaFoldDB" id="A0A3M2LKI9"/>
<evidence type="ECO:0000256" key="3">
    <source>
        <dbReference type="ARBA" id="ARBA00022737"/>
    </source>
</evidence>
<proteinExistence type="predicted"/>